<comment type="similarity">
    <text evidence="1">Belongs to the GSP E family.</text>
</comment>
<dbReference type="Pfam" id="PF01590">
    <property type="entry name" value="GAF"/>
    <property type="match status" value="1"/>
</dbReference>
<sequence length="760" mass="83981">MSTGLSESSTTRASSLENDARVRLKVLHDLVHDASSFAGIYGQIEPQILTLLGAERMTIYQRLKTENDIVSRFKTGSDVKEIRVPLSPSSIAGFVALTQQPLFLNDVYDEAALKKLHSNLRFDRSFDEKTGFRTRSMIVVPIMINKVLLGVLQIINKKDEGAFSEMDGKIAMHIAKIIATKFQEDVSATGSPYMYLVQQSLIGSDKLEQLLDEAARRRVHPSRLLIDDMHIPAEAVGKSLEMFYQVPYQAYDPAIQLPADMMSEVKTAYLKKLLCIPLEGDRKRVTIAIDDPADHNRILEIQRVLRAENITLRVSLPEDILRFLGETGAAATVDLGTIMGQLEEEAAVVNEEQEDREPGLDENAAPIIQLVNKIIADAVAMGASDIHVEPGKERASTKVRMRVDGSCREILQVPASHSGAVLSRIKIMSRLDIAERRKPQDGKCKLKIGNRQVELRVATIPTVNGESAVLRVLAGAGALPMEKLNLSQRNYEQIQSLVSHPHGIFLVVGPTGSGKTTTLHAVLGYLNQPDKKIWTAEDPVEITQPGLQQVQVLPKIGFDFAAAMRAFLRADPDIILIGEMRDRETCHTGVEASLTGHLVLSTLHTNSAPETITRLLDLGLDPLNFADAFLGVLAQRLLRTLCGDCKEEYIADAEEARRLVHYYGEEFFPELGFDPGNLKLCRPVGCEKCGGSGYRGRTGIHELLVATPEMKAMICRRAAVSELREQALKEGMRTLFQDGIWKILRGLSDVSQLLKCTTAE</sequence>
<organism evidence="5 6">
    <name type="scientific">Methylogaea oryzae</name>
    <dbReference type="NCBI Taxonomy" id="1295382"/>
    <lineage>
        <taxon>Bacteria</taxon>
        <taxon>Pseudomonadati</taxon>
        <taxon>Pseudomonadota</taxon>
        <taxon>Gammaproteobacteria</taxon>
        <taxon>Methylococcales</taxon>
        <taxon>Methylococcaceae</taxon>
        <taxon>Methylogaea</taxon>
    </lineage>
</organism>
<dbReference type="SMART" id="SM00065">
    <property type="entry name" value="GAF"/>
    <property type="match status" value="1"/>
</dbReference>
<feature type="domain" description="Bacterial type II secretion system protein E" evidence="4">
    <location>
        <begin position="568"/>
        <end position="582"/>
    </location>
</feature>
<dbReference type="SUPFAM" id="SSF55781">
    <property type="entry name" value="GAF domain-like"/>
    <property type="match status" value="1"/>
</dbReference>
<protein>
    <recommendedName>
        <fullName evidence="4">Bacterial type II secretion system protein E domain-containing protein</fullName>
    </recommendedName>
</protein>
<dbReference type="PANTHER" id="PTHR30258:SF3">
    <property type="entry name" value="SLL1921 PROTEIN"/>
    <property type="match status" value="1"/>
</dbReference>
<keyword evidence="3" id="KW-0067">ATP-binding</keyword>
<dbReference type="CDD" id="cd01129">
    <property type="entry name" value="PulE-GspE-like"/>
    <property type="match status" value="1"/>
</dbReference>
<dbReference type="InterPro" id="IPR037257">
    <property type="entry name" value="T2SS_E_N_sf"/>
</dbReference>
<dbReference type="Pfam" id="PF05157">
    <property type="entry name" value="MshEN"/>
    <property type="match status" value="1"/>
</dbReference>
<dbReference type="EMBL" id="AP019782">
    <property type="protein sequence ID" value="BBL72254.1"/>
    <property type="molecule type" value="Genomic_DNA"/>
</dbReference>
<evidence type="ECO:0000256" key="2">
    <source>
        <dbReference type="ARBA" id="ARBA00022741"/>
    </source>
</evidence>
<dbReference type="InterPro" id="IPR001482">
    <property type="entry name" value="T2SS/T4SS_dom"/>
</dbReference>
<dbReference type="GO" id="GO:0005886">
    <property type="term" value="C:plasma membrane"/>
    <property type="evidence" value="ECO:0007669"/>
    <property type="project" value="TreeGrafter"/>
</dbReference>
<evidence type="ECO:0000259" key="4">
    <source>
        <dbReference type="PROSITE" id="PS00662"/>
    </source>
</evidence>
<dbReference type="GO" id="GO:0005524">
    <property type="term" value="F:ATP binding"/>
    <property type="evidence" value="ECO:0007669"/>
    <property type="project" value="UniProtKB-KW"/>
</dbReference>
<reference evidence="5" key="1">
    <citation type="submission" date="2019-06" db="EMBL/GenBank/DDBJ databases">
        <title>Complete genome sequence of Methylogaea oryzae strain JCM16910.</title>
        <authorList>
            <person name="Asakawa S."/>
        </authorList>
    </citation>
    <scope>NUCLEOTIDE SEQUENCE</scope>
    <source>
        <strain evidence="5">E10</strain>
    </source>
</reference>
<dbReference type="Gene3D" id="3.30.450.40">
    <property type="match status" value="1"/>
</dbReference>
<dbReference type="InterPro" id="IPR003018">
    <property type="entry name" value="GAF"/>
</dbReference>
<dbReference type="Gene3D" id="3.40.50.300">
    <property type="entry name" value="P-loop containing nucleotide triphosphate hydrolases"/>
    <property type="match status" value="1"/>
</dbReference>
<evidence type="ECO:0000256" key="1">
    <source>
        <dbReference type="ARBA" id="ARBA00006611"/>
    </source>
</evidence>
<gene>
    <name evidence="5" type="ORF">MoryE10_28600</name>
</gene>
<dbReference type="Pfam" id="PF00437">
    <property type="entry name" value="T2SSE"/>
    <property type="match status" value="1"/>
</dbReference>
<dbReference type="InterPro" id="IPR007831">
    <property type="entry name" value="T2SS_GspE_N"/>
</dbReference>
<dbReference type="PROSITE" id="PS00662">
    <property type="entry name" value="T2SP_E"/>
    <property type="match status" value="1"/>
</dbReference>
<evidence type="ECO:0000313" key="5">
    <source>
        <dbReference type="EMBL" id="BBL72254.1"/>
    </source>
</evidence>
<dbReference type="KEGG" id="moz:MoryE10_28600"/>
<dbReference type="InterPro" id="IPR029016">
    <property type="entry name" value="GAF-like_dom_sf"/>
</dbReference>
<dbReference type="GO" id="GO:0016887">
    <property type="term" value="F:ATP hydrolysis activity"/>
    <property type="evidence" value="ECO:0007669"/>
    <property type="project" value="TreeGrafter"/>
</dbReference>
<dbReference type="PANTHER" id="PTHR30258">
    <property type="entry name" value="TYPE II SECRETION SYSTEM PROTEIN GSPE-RELATED"/>
    <property type="match status" value="1"/>
</dbReference>
<evidence type="ECO:0000256" key="3">
    <source>
        <dbReference type="ARBA" id="ARBA00022840"/>
    </source>
</evidence>
<dbReference type="SUPFAM" id="SSF160246">
    <property type="entry name" value="EspE N-terminal domain-like"/>
    <property type="match status" value="1"/>
</dbReference>
<name>A0A8D5AKX7_9GAMM</name>
<dbReference type="Gene3D" id="3.30.300.160">
    <property type="entry name" value="Type II secretion system, protein E, N-terminal domain"/>
    <property type="match status" value="1"/>
</dbReference>
<accession>A0A8D5AKX7</accession>
<keyword evidence="2" id="KW-0547">Nucleotide-binding</keyword>
<proteinExistence type="inferred from homology"/>
<evidence type="ECO:0000313" key="6">
    <source>
        <dbReference type="Proteomes" id="UP000824988"/>
    </source>
</evidence>
<dbReference type="SMART" id="SM00382">
    <property type="entry name" value="AAA"/>
    <property type="match status" value="1"/>
</dbReference>
<dbReference type="InterPro" id="IPR027417">
    <property type="entry name" value="P-loop_NTPase"/>
</dbReference>
<keyword evidence="6" id="KW-1185">Reference proteome</keyword>
<dbReference type="AlphaFoldDB" id="A0A8D5AKX7"/>
<dbReference type="Gene3D" id="3.30.450.90">
    <property type="match status" value="1"/>
</dbReference>
<dbReference type="SUPFAM" id="SSF52540">
    <property type="entry name" value="P-loop containing nucleoside triphosphate hydrolases"/>
    <property type="match status" value="1"/>
</dbReference>
<dbReference type="InterPro" id="IPR003593">
    <property type="entry name" value="AAA+_ATPase"/>
</dbReference>
<dbReference type="Proteomes" id="UP000824988">
    <property type="component" value="Chromosome"/>
</dbReference>
<dbReference type="RefSeq" id="WP_082411354.1">
    <property type="nucleotide sequence ID" value="NZ_AP019782.1"/>
</dbReference>